<organism evidence="2 3">
    <name type="scientific">Sorghum bicolor</name>
    <name type="common">Sorghum</name>
    <name type="synonym">Sorghum vulgare</name>
    <dbReference type="NCBI Taxonomy" id="4558"/>
    <lineage>
        <taxon>Eukaryota</taxon>
        <taxon>Viridiplantae</taxon>
        <taxon>Streptophyta</taxon>
        <taxon>Embryophyta</taxon>
        <taxon>Tracheophyta</taxon>
        <taxon>Spermatophyta</taxon>
        <taxon>Magnoliopsida</taxon>
        <taxon>Liliopsida</taxon>
        <taxon>Poales</taxon>
        <taxon>Poaceae</taxon>
        <taxon>PACMAD clade</taxon>
        <taxon>Panicoideae</taxon>
        <taxon>Andropogonodae</taxon>
        <taxon>Andropogoneae</taxon>
        <taxon>Sorghinae</taxon>
        <taxon>Sorghum</taxon>
    </lineage>
</organism>
<name>A0A1Z5S642_SORBI</name>
<feature type="region of interest" description="Disordered" evidence="1">
    <location>
        <begin position="97"/>
        <end position="132"/>
    </location>
</feature>
<accession>A0A1Z5S642</accession>
<dbReference type="Gramene" id="OQU91216">
    <property type="protein sequence ID" value="OQU91216"/>
    <property type="gene ID" value="SORBI_3001G141333"/>
</dbReference>
<evidence type="ECO:0000313" key="3">
    <source>
        <dbReference type="Proteomes" id="UP000000768"/>
    </source>
</evidence>
<dbReference type="AlphaFoldDB" id="A0A1Z5S642"/>
<protein>
    <submittedName>
        <fullName evidence="2">Uncharacterized protein</fullName>
    </submittedName>
</protein>
<gene>
    <name evidence="2" type="ORF">SORBI_3001G141333</name>
</gene>
<reference evidence="2" key="2">
    <citation type="submission" date="2017-02" db="EMBL/GenBank/DDBJ databases">
        <title>WGS assembly of Sorghum bicolor.</title>
        <authorList>
            <person name="Paterson A."/>
            <person name="Mullet J."/>
            <person name="Bowers J."/>
            <person name="Bruggmann R."/>
            <person name="Dubchak I."/>
            <person name="Grimwood J."/>
            <person name="Gundlach H."/>
            <person name="Haberer G."/>
            <person name="Hellsten U."/>
            <person name="Mitros T."/>
            <person name="Poliakov A."/>
            <person name="Schmutz J."/>
            <person name="Spannagl M."/>
            <person name="Tang H."/>
            <person name="Wang X."/>
            <person name="Wicker T."/>
            <person name="Bharti A."/>
            <person name="Chapman J."/>
            <person name="Feltus F."/>
            <person name="Gowik U."/>
            <person name="Grigoriev I."/>
            <person name="Lyons E."/>
            <person name="Maher C."/>
            <person name="Martis M."/>
            <person name="Narechania A."/>
            <person name="Otillar R."/>
            <person name="Penning B."/>
            <person name="Salamov A."/>
            <person name="Wang Y."/>
            <person name="Zhang L."/>
            <person name="Carpita N."/>
            <person name="Freeling M."/>
            <person name="Gingle A."/>
            <person name="Hash C."/>
            <person name="Keller B."/>
            <person name="Klein P."/>
            <person name="Kresovich S."/>
            <person name="Mccann M."/>
            <person name="Ming R."/>
            <person name="Peterson D."/>
            <person name="Rahman M."/>
            <person name="Ware D."/>
            <person name="Westhoff P."/>
            <person name="Mayer K."/>
            <person name="Messing J."/>
            <person name="Sims D."/>
            <person name="Jenkins J."/>
            <person name="Shu S."/>
            <person name="Rokhsar D."/>
        </authorList>
    </citation>
    <scope>NUCLEOTIDE SEQUENCE</scope>
</reference>
<dbReference type="InParanoid" id="A0A1Z5S642"/>
<proteinExistence type="predicted"/>
<dbReference type="Proteomes" id="UP000000768">
    <property type="component" value="Chromosome 1"/>
</dbReference>
<dbReference type="Gramene" id="OQU91215">
    <property type="protein sequence ID" value="OQU91215"/>
    <property type="gene ID" value="SORBI_3001G141333"/>
</dbReference>
<reference evidence="3" key="3">
    <citation type="journal article" date="2018" name="Plant J.">
        <title>The Sorghum bicolor reference genome: improved assembly, gene annotations, a transcriptome atlas, and signatures of genome organization.</title>
        <authorList>
            <person name="McCormick R.F."/>
            <person name="Truong S.K."/>
            <person name="Sreedasyam A."/>
            <person name="Jenkins J."/>
            <person name="Shu S."/>
            <person name="Sims D."/>
            <person name="Kennedy M."/>
            <person name="Amirebrahimi M."/>
            <person name="Weers B.D."/>
            <person name="McKinley B."/>
            <person name="Mattison A."/>
            <person name="Morishige D.T."/>
            <person name="Grimwood J."/>
            <person name="Schmutz J."/>
            <person name="Mullet J.E."/>
        </authorList>
    </citation>
    <scope>NUCLEOTIDE SEQUENCE [LARGE SCALE GENOMIC DNA]</scope>
    <source>
        <strain evidence="3">cv. BTx623</strain>
    </source>
</reference>
<keyword evidence="3" id="KW-1185">Reference proteome</keyword>
<dbReference type="EMBL" id="CM000760">
    <property type="protein sequence ID" value="OQU91215.1"/>
    <property type="molecule type" value="Genomic_DNA"/>
</dbReference>
<dbReference type="Gramene" id="OQU91214">
    <property type="protein sequence ID" value="OQU91214"/>
    <property type="gene ID" value="SORBI_3001G141333"/>
</dbReference>
<sequence length="132" mass="15057">MRTAFAVCIALDLFATATDRRSRILVLRAQHSPTVTASVTANHERHVAVTRRRLLTRSHLRLRGYECLQQQASNHKDFSEVPRPQVPFHLLPRGRASLQLSQHRAAPPRRRAHRPAPMSWSGRRHGRHATTA</sequence>
<dbReference type="EMBL" id="CM000760">
    <property type="protein sequence ID" value="OQU91216.1"/>
    <property type="molecule type" value="Genomic_DNA"/>
</dbReference>
<feature type="compositionally biased region" description="Basic residues" evidence="1">
    <location>
        <begin position="122"/>
        <end position="132"/>
    </location>
</feature>
<evidence type="ECO:0000256" key="1">
    <source>
        <dbReference type="SAM" id="MobiDB-lite"/>
    </source>
</evidence>
<dbReference type="EMBL" id="CM000760">
    <property type="protein sequence ID" value="OQU91214.1"/>
    <property type="molecule type" value="Genomic_DNA"/>
</dbReference>
<reference evidence="2 3" key="1">
    <citation type="journal article" date="2009" name="Nature">
        <title>The Sorghum bicolor genome and the diversification of grasses.</title>
        <authorList>
            <person name="Paterson A.H."/>
            <person name="Bowers J.E."/>
            <person name="Bruggmann R."/>
            <person name="Dubchak I."/>
            <person name="Grimwood J."/>
            <person name="Gundlach H."/>
            <person name="Haberer G."/>
            <person name="Hellsten U."/>
            <person name="Mitros T."/>
            <person name="Poliakov A."/>
            <person name="Schmutz J."/>
            <person name="Spannagl M."/>
            <person name="Tang H."/>
            <person name="Wang X."/>
            <person name="Wicker T."/>
            <person name="Bharti A.K."/>
            <person name="Chapman J."/>
            <person name="Feltus F.A."/>
            <person name="Gowik U."/>
            <person name="Grigoriev I.V."/>
            <person name="Lyons E."/>
            <person name="Maher C.A."/>
            <person name="Martis M."/>
            <person name="Narechania A."/>
            <person name="Otillar R.P."/>
            <person name="Penning B.W."/>
            <person name="Salamov A.A."/>
            <person name="Wang Y."/>
            <person name="Zhang L."/>
            <person name="Carpita N.C."/>
            <person name="Freeling M."/>
            <person name="Gingle A.R."/>
            <person name="Hash C.T."/>
            <person name="Keller B."/>
            <person name="Klein P."/>
            <person name="Kresovich S."/>
            <person name="McCann M.C."/>
            <person name="Ming R."/>
            <person name="Peterson D.G."/>
            <person name="Mehboob-ur-Rahman"/>
            <person name="Ware D."/>
            <person name="Westhoff P."/>
            <person name="Mayer K.F."/>
            <person name="Messing J."/>
            <person name="Rokhsar D.S."/>
        </authorList>
    </citation>
    <scope>NUCLEOTIDE SEQUENCE [LARGE SCALE GENOMIC DNA]</scope>
    <source>
        <strain evidence="3">cv. BTx623</strain>
    </source>
</reference>
<evidence type="ECO:0000313" key="2">
    <source>
        <dbReference type="EMBL" id="OQU91215.1"/>
    </source>
</evidence>